<protein>
    <submittedName>
        <fullName evidence="2">MarR family winged helix-turn-helix transcriptional regulator</fullName>
    </submittedName>
</protein>
<sequence length="162" mass="17889">MTKSAAEAIAEGLHIPFQIAQLHSALSTQAKAIISRHGDLNLAQWRIVRLVALDIANTTTAVRKGAGIDKSQFSKMLGVLEDKGYLKLRPFEEDKRQHLIELTEKGRTSHDRLGPVLEARQEHLVSALTADEQATVLKAIKLLSEAAQKTDFPDAYVIPEDE</sequence>
<proteinExistence type="predicted"/>
<dbReference type="RefSeq" id="WP_343211889.1">
    <property type="nucleotide sequence ID" value="NZ_CP123585.1"/>
</dbReference>
<dbReference type="InterPro" id="IPR039422">
    <property type="entry name" value="MarR/SlyA-like"/>
</dbReference>
<keyword evidence="2" id="KW-0614">Plasmid</keyword>
<geneLocation type="plasmid" evidence="2 3">
    <name>unnamed4</name>
</geneLocation>
<reference evidence="2 3" key="1">
    <citation type="submission" date="2023-04" db="EMBL/GenBank/DDBJ databases">
        <title>Complete genome sequence of Alisedimentitalea scapharcae.</title>
        <authorList>
            <person name="Rong J.-C."/>
            <person name="Yi M.-L."/>
            <person name="Zhao Q."/>
        </authorList>
    </citation>
    <scope>NUCLEOTIDE SEQUENCE [LARGE SCALE GENOMIC DNA]</scope>
    <source>
        <strain evidence="2 3">KCTC 42119</strain>
        <plasmid evidence="2 3">unnamed4</plasmid>
    </source>
</reference>
<dbReference type="PRINTS" id="PR00598">
    <property type="entry name" value="HTHMARR"/>
</dbReference>
<dbReference type="Gene3D" id="1.10.10.10">
    <property type="entry name" value="Winged helix-like DNA-binding domain superfamily/Winged helix DNA-binding domain"/>
    <property type="match status" value="1"/>
</dbReference>
<gene>
    <name evidence="2" type="ORF">QEZ52_21730</name>
</gene>
<keyword evidence="3" id="KW-1185">Reference proteome</keyword>
<dbReference type="InterPro" id="IPR036390">
    <property type="entry name" value="WH_DNA-bd_sf"/>
</dbReference>
<dbReference type="InterPro" id="IPR036388">
    <property type="entry name" value="WH-like_DNA-bd_sf"/>
</dbReference>
<dbReference type="Pfam" id="PF12802">
    <property type="entry name" value="MarR_2"/>
    <property type="match status" value="1"/>
</dbReference>
<dbReference type="SUPFAM" id="SSF46785">
    <property type="entry name" value="Winged helix' DNA-binding domain"/>
    <property type="match status" value="1"/>
</dbReference>
<dbReference type="PANTHER" id="PTHR33164:SF43">
    <property type="entry name" value="HTH-TYPE TRANSCRIPTIONAL REPRESSOR YETL"/>
    <property type="match status" value="1"/>
</dbReference>
<evidence type="ECO:0000313" key="3">
    <source>
        <dbReference type="Proteomes" id="UP001623232"/>
    </source>
</evidence>
<dbReference type="InterPro" id="IPR000835">
    <property type="entry name" value="HTH_MarR-typ"/>
</dbReference>
<dbReference type="Proteomes" id="UP001623232">
    <property type="component" value="Plasmid unnamed4"/>
</dbReference>
<dbReference type="PROSITE" id="PS50995">
    <property type="entry name" value="HTH_MARR_2"/>
    <property type="match status" value="1"/>
</dbReference>
<dbReference type="PANTHER" id="PTHR33164">
    <property type="entry name" value="TRANSCRIPTIONAL REGULATOR, MARR FAMILY"/>
    <property type="match status" value="1"/>
</dbReference>
<evidence type="ECO:0000313" key="2">
    <source>
        <dbReference type="EMBL" id="WZK91184.1"/>
    </source>
</evidence>
<dbReference type="EMBL" id="CP123585">
    <property type="protein sequence ID" value="WZK91184.1"/>
    <property type="molecule type" value="Genomic_DNA"/>
</dbReference>
<accession>A0ABZ2Y243</accession>
<organism evidence="2 3">
    <name type="scientific">Aliisedimentitalea scapharcae</name>
    <dbReference type="NCBI Taxonomy" id="1524259"/>
    <lineage>
        <taxon>Bacteria</taxon>
        <taxon>Pseudomonadati</taxon>
        <taxon>Pseudomonadota</taxon>
        <taxon>Alphaproteobacteria</taxon>
        <taxon>Rhodobacterales</taxon>
        <taxon>Roseobacteraceae</taxon>
        <taxon>Aliisedimentitalea</taxon>
    </lineage>
</organism>
<feature type="domain" description="HTH marR-type" evidence="1">
    <location>
        <begin position="12"/>
        <end position="145"/>
    </location>
</feature>
<dbReference type="SMART" id="SM00347">
    <property type="entry name" value="HTH_MARR"/>
    <property type="match status" value="1"/>
</dbReference>
<evidence type="ECO:0000259" key="1">
    <source>
        <dbReference type="PROSITE" id="PS50995"/>
    </source>
</evidence>
<name>A0ABZ2Y243_9RHOB</name>